<evidence type="ECO:0000313" key="2">
    <source>
        <dbReference type="Proteomes" id="UP000247832"/>
    </source>
</evidence>
<sequence>MSENITTATGASDSGTTIAVVDVQPREITESAFRALCAAGADPAEAREGGLAVLRAEVEAHKGLELLEQLLAADWAQPARAAATRSTTWEGVTVHELDCPDQPALRSALELIDLAVSGGVDDVRLSRTTVAGIPRELWNDLILRRSANLHRTIIVAVTTAAGTDYLSIHNGAVTASNQPPSAAMAASLLPHSKGENTVVVVLPGTAVLEQLNPNIAQNPLKVSGPEWLRMYQLSRNYLMADQ</sequence>
<organism evidence="1 2">
    <name type="scientific">Arthrobacter livingstonensis</name>
    <dbReference type="NCBI Taxonomy" id="670078"/>
    <lineage>
        <taxon>Bacteria</taxon>
        <taxon>Bacillati</taxon>
        <taxon>Actinomycetota</taxon>
        <taxon>Actinomycetes</taxon>
        <taxon>Micrococcales</taxon>
        <taxon>Micrococcaceae</taxon>
        <taxon>Arthrobacter</taxon>
    </lineage>
</organism>
<comment type="caution">
    <text evidence="1">The sequence shown here is derived from an EMBL/GenBank/DDBJ whole genome shotgun (WGS) entry which is preliminary data.</text>
</comment>
<dbReference type="Proteomes" id="UP000247832">
    <property type="component" value="Unassembled WGS sequence"/>
</dbReference>
<evidence type="ECO:0000313" key="1">
    <source>
        <dbReference type="EMBL" id="PYI68926.1"/>
    </source>
</evidence>
<dbReference type="OrthoDB" id="4934418at2"/>
<reference evidence="1 2" key="1">
    <citation type="submission" date="2018-05" db="EMBL/GenBank/DDBJ databases">
        <title>Genetic diversity of glacier-inhabiting Cryobacterium bacteria in China and description of Cryobacterium mengkeensis sp. nov. and Arthrobacter glacialis sp. nov.</title>
        <authorList>
            <person name="Liu Q."/>
            <person name="Xin Y.-H."/>
        </authorList>
    </citation>
    <scope>NUCLEOTIDE SEQUENCE [LARGE SCALE GENOMIC DNA]</scope>
    <source>
        <strain evidence="1 2">LI2</strain>
    </source>
</reference>
<keyword evidence="2" id="KW-1185">Reference proteome</keyword>
<name>A0A2V5M1A9_9MICC</name>
<protein>
    <submittedName>
        <fullName evidence="1">Uncharacterized protein</fullName>
    </submittedName>
</protein>
<accession>A0A2V5M1A9</accession>
<dbReference type="AlphaFoldDB" id="A0A2V5M1A9"/>
<proteinExistence type="predicted"/>
<gene>
    <name evidence="1" type="ORF">CVV68_03695</name>
</gene>
<dbReference type="EMBL" id="QJVD01000003">
    <property type="protein sequence ID" value="PYI68926.1"/>
    <property type="molecule type" value="Genomic_DNA"/>
</dbReference>
<dbReference type="RefSeq" id="WP_110499675.1">
    <property type="nucleotide sequence ID" value="NZ_QJVD01000003.1"/>
</dbReference>